<name>A0A371ER43_MUCPR</name>
<dbReference type="GO" id="GO:0046656">
    <property type="term" value="P:folic acid biosynthetic process"/>
    <property type="evidence" value="ECO:0007669"/>
    <property type="project" value="UniProtKB-UniRule"/>
</dbReference>
<feature type="domain" description="Dihydroneopterin aldolase/epimerase" evidence="9">
    <location>
        <begin position="12"/>
        <end position="125"/>
    </location>
</feature>
<dbReference type="EC" id="4.1.2.25" evidence="8"/>
<dbReference type="EMBL" id="QJKJ01012495">
    <property type="protein sequence ID" value="RDX68517.1"/>
    <property type="molecule type" value="Genomic_DNA"/>
</dbReference>
<evidence type="ECO:0000256" key="6">
    <source>
        <dbReference type="ARBA" id="ARBA00055579"/>
    </source>
</evidence>
<dbReference type="NCBIfam" id="TIGR00526">
    <property type="entry name" value="folB_dom"/>
    <property type="match status" value="1"/>
</dbReference>
<dbReference type="GO" id="GO:0004150">
    <property type="term" value="F:dihydroneopterin aldolase activity"/>
    <property type="evidence" value="ECO:0007669"/>
    <property type="project" value="UniProtKB-UniRule"/>
</dbReference>
<dbReference type="Gene3D" id="3.30.1130.10">
    <property type="match status" value="1"/>
</dbReference>
<evidence type="ECO:0000313" key="11">
    <source>
        <dbReference type="Proteomes" id="UP000257109"/>
    </source>
</evidence>
<comment type="similarity">
    <text evidence="3 8">Belongs to the DHNA family.</text>
</comment>
<sequence length="132" mass="14813">MESDALIWGDKLILRGLLFHGFHGAIAEERKLGQKFLVDVDAWMDLKAPGISDRLSDTISYTDIYDIAKEVVEGPPQNLLEFVVQKIAVTILRNHEQVSAVRVKVGKPQVAVRGPVDYLGVEIFRRRSDLSL</sequence>
<dbReference type="SMART" id="SM00905">
    <property type="entry name" value="FolB"/>
    <property type="match status" value="1"/>
</dbReference>
<comment type="catalytic activity">
    <reaction evidence="1 8">
        <text>7,8-dihydroneopterin = 6-hydroxymethyl-7,8-dihydropterin + glycolaldehyde</text>
        <dbReference type="Rhea" id="RHEA:10540"/>
        <dbReference type="ChEBI" id="CHEBI:17001"/>
        <dbReference type="ChEBI" id="CHEBI:17071"/>
        <dbReference type="ChEBI" id="CHEBI:44841"/>
        <dbReference type="EC" id="4.1.2.25"/>
    </reaction>
</comment>
<dbReference type="GO" id="GO:0005737">
    <property type="term" value="C:cytoplasm"/>
    <property type="evidence" value="ECO:0007669"/>
    <property type="project" value="TreeGrafter"/>
</dbReference>
<gene>
    <name evidence="10" type="primary">FOLB1</name>
    <name evidence="10" type="ORF">CR513_52489</name>
</gene>
<evidence type="ECO:0000256" key="3">
    <source>
        <dbReference type="ARBA" id="ARBA00005708"/>
    </source>
</evidence>
<keyword evidence="11" id="KW-1185">Reference proteome</keyword>
<dbReference type="CDD" id="cd00534">
    <property type="entry name" value="DHNA_DHNTPE"/>
    <property type="match status" value="1"/>
</dbReference>
<dbReference type="InterPro" id="IPR043133">
    <property type="entry name" value="GTP-CH-I_C/QueF"/>
</dbReference>
<evidence type="ECO:0000256" key="5">
    <source>
        <dbReference type="ARBA" id="ARBA00023239"/>
    </source>
</evidence>
<reference evidence="10" key="1">
    <citation type="submission" date="2018-05" db="EMBL/GenBank/DDBJ databases">
        <title>Draft genome of Mucuna pruriens seed.</title>
        <authorList>
            <person name="Nnadi N.E."/>
            <person name="Vos R."/>
            <person name="Hasami M.H."/>
            <person name="Devisetty U.K."/>
            <person name="Aguiy J.C."/>
        </authorList>
    </citation>
    <scope>NUCLEOTIDE SEQUENCE [LARGE SCALE GENOMIC DNA]</scope>
    <source>
        <strain evidence="10">JCA_2017</strain>
    </source>
</reference>
<dbReference type="InterPro" id="IPR006156">
    <property type="entry name" value="Dihydroneopterin_aldolase"/>
</dbReference>
<comment type="function">
    <text evidence="8">Catalyzes the conversion of 7,8-dihydroneopterin to 6-hydroxymethyl-7,8-dihydropterin.</text>
</comment>
<evidence type="ECO:0000259" key="9">
    <source>
        <dbReference type="SMART" id="SM00905"/>
    </source>
</evidence>
<dbReference type="Pfam" id="PF02152">
    <property type="entry name" value="FolB"/>
    <property type="match status" value="1"/>
</dbReference>
<evidence type="ECO:0000256" key="7">
    <source>
        <dbReference type="ARBA" id="ARBA00063311"/>
    </source>
</evidence>
<evidence type="ECO:0000313" key="10">
    <source>
        <dbReference type="EMBL" id="RDX68517.1"/>
    </source>
</evidence>
<organism evidence="10 11">
    <name type="scientific">Mucuna pruriens</name>
    <name type="common">Velvet bean</name>
    <name type="synonym">Dolichos pruriens</name>
    <dbReference type="NCBI Taxonomy" id="157652"/>
    <lineage>
        <taxon>Eukaryota</taxon>
        <taxon>Viridiplantae</taxon>
        <taxon>Streptophyta</taxon>
        <taxon>Embryophyta</taxon>
        <taxon>Tracheophyta</taxon>
        <taxon>Spermatophyta</taxon>
        <taxon>Magnoliopsida</taxon>
        <taxon>eudicotyledons</taxon>
        <taxon>Gunneridae</taxon>
        <taxon>Pentapetalae</taxon>
        <taxon>rosids</taxon>
        <taxon>fabids</taxon>
        <taxon>Fabales</taxon>
        <taxon>Fabaceae</taxon>
        <taxon>Papilionoideae</taxon>
        <taxon>50 kb inversion clade</taxon>
        <taxon>NPAAA clade</taxon>
        <taxon>indigoferoid/millettioid clade</taxon>
        <taxon>Phaseoleae</taxon>
        <taxon>Mucuna</taxon>
    </lineage>
</organism>
<evidence type="ECO:0000256" key="1">
    <source>
        <dbReference type="ARBA" id="ARBA00001353"/>
    </source>
</evidence>
<dbReference type="InterPro" id="IPR006157">
    <property type="entry name" value="FolB_dom"/>
</dbReference>
<proteinExistence type="inferred from homology"/>
<dbReference type="GO" id="GO:0046654">
    <property type="term" value="P:tetrahydrofolate biosynthetic process"/>
    <property type="evidence" value="ECO:0007669"/>
    <property type="project" value="UniProtKB-UniRule"/>
</dbReference>
<dbReference type="STRING" id="157652.A0A371ER43"/>
<comment type="function">
    <text evidence="6">Catalyzes the conversion of 7,8-dihydroneopterin into 6-hydroxymethyl-7,8-dihydropterin, a biosynthetic precursor of the vitamin tetrahydrofolate. Can use L-threo-dihydroneopterin and D-erythro-dihydroneopterin as substrates for the formation of 6-hydroxymethyldihydropterin, but it can also catalyze the epimerization of carbon 2' of dihydroneopterin and dihydromonapterin.</text>
</comment>
<keyword evidence="5 8" id="KW-0456">Lyase</keyword>
<dbReference type="NCBIfam" id="TIGR00525">
    <property type="entry name" value="folB"/>
    <property type="match status" value="1"/>
</dbReference>
<dbReference type="SUPFAM" id="SSF55620">
    <property type="entry name" value="Tetrahydrobiopterin biosynthesis enzymes-like"/>
    <property type="match status" value="1"/>
</dbReference>
<accession>A0A371ER43</accession>
<dbReference type="PANTHER" id="PTHR42844:SF1">
    <property type="entry name" value="DIHYDRONEOPTERIN ALDOLASE 1-RELATED"/>
    <property type="match status" value="1"/>
</dbReference>
<protein>
    <recommendedName>
        <fullName evidence="8">7,8-dihydroneopterin aldolase</fullName>
        <ecNumber evidence="8">4.1.2.25</ecNumber>
    </recommendedName>
</protein>
<dbReference type="FunFam" id="3.30.1130.10:FF:000003">
    <property type="entry name" value="7,8-dihydroneopterin aldolase"/>
    <property type="match status" value="1"/>
</dbReference>
<comment type="caution">
    <text evidence="10">The sequence shown here is derived from an EMBL/GenBank/DDBJ whole genome shotgun (WGS) entry which is preliminary data.</text>
</comment>
<dbReference type="OrthoDB" id="1863886at2759"/>
<dbReference type="PANTHER" id="PTHR42844">
    <property type="entry name" value="DIHYDRONEOPTERIN ALDOLASE 1-RELATED"/>
    <property type="match status" value="1"/>
</dbReference>
<comment type="pathway">
    <text evidence="2 8">Cofactor biosynthesis; tetrahydrofolate biosynthesis; 2-amino-4-hydroxy-6-hydroxymethyl-7,8-dihydropteridine diphosphate from 7,8-dihydroneopterin triphosphate: step 3/4.</text>
</comment>
<comment type="subunit">
    <text evidence="7">Homooctamer. Forms a hollow cylinder assembled from two ring-shaped tetramers.</text>
</comment>
<dbReference type="UniPathway" id="UPA00077">
    <property type="reaction ID" value="UER00154"/>
</dbReference>
<dbReference type="AlphaFoldDB" id="A0A371ER43"/>
<evidence type="ECO:0000256" key="2">
    <source>
        <dbReference type="ARBA" id="ARBA00005013"/>
    </source>
</evidence>
<feature type="non-terminal residue" evidence="10">
    <location>
        <position position="1"/>
    </location>
</feature>
<keyword evidence="4 8" id="KW-0289">Folate biosynthesis</keyword>
<evidence type="ECO:0000256" key="4">
    <source>
        <dbReference type="ARBA" id="ARBA00022909"/>
    </source>
</evidence>
<evidence type="ECO:0000256" key="8">
    <source>
        <dbReference type="RuleBase" id="RU362079"/>
    </source>
</evidence>
<dbReference type="Proteomes" id="UP000257109">
    <property type="component" value="Unassembled WGS sequence"/>
</dbReference>